<evidence type="ECO:0000313" key="2">
    <source>
        <dbReference type="Proteomes" id="UP000314294"/>
    </source>
</evidence>
<dbReference type="Proteomes" id="UP000314294">
    <property type="component" value="Unassembled WGS sequence"/>
</dbReference>
<dbReference type="AlphaFoldDB" id="A0A4Z2G7Y1"/>
<sequence length="124" mass="13742">MTDANELMLESPEEAFSWRFLSRGGYLRKLSCELPTNMMWNGPVSQRPSETGMLSPIPTGTISDFKMLTTEQLVAAARAGERIMGGRGGKHHFLSSLCRSDLGVTSVHPWTSRRAVNLVRQCAE</sequence>
<evidence type="ECO:0000313" key="1">
    <source>
        <dbReference type="EMBL" id="TNN49697.1"/>
    </source>
</evidence>
<protein>
    <submittedName>
        <fullName evidence="1">Uncharacterized protein</fullName>
    </submittedName>
</protein>
<name>A0A4Z2G7Y1_9TELE</name>
<comment type="caution">
    <text evidence="1">The sequence shown here is derived from an EMBL/GenBank/DDBJ whole genome shotgun (WGS) entry which is preliminary data.</text>
</comment>
<gene>
    <name evidence="1" type="ORF">EYF80_040102</name>
</gene>
<dbReference type="EMBL" id="SRLO01000645">
    <property type="protein sequence ID" value="TNN49697.1"/>
    <property type="molecule type" value="Genomic_DNA"/>
</dbReference>
<proteinExistence type="predicted"/>
<reference evidence="1 2" key="1">
    <citation type="submission" date="2019-03" db="EMBL/GenBank/DDBJ databases">
        <title>First draft genome of Liparis tanakae, snailfish: a comprehensive survey of snailfish specific genes.</title>
        <authorList>
            <person name="Kim W."/>
            <person name="Song I."/>
            <person name="Jeong J.-H."/>
            <person name="Kim D."/>
            <person name="Kim S."/>
            <person name="Ryu S."/>
            <person name="Song J.Y."/>
            <person name="Lee S.K."/>
        </authorList>
    </citation>
    <scope>NUCLEOTIDE SEQUENCE [LARGE SCALE GENOMIC DNA]</scope>
    <source>
        <tissue evidence="1">Muscle</tissue>
    </source>
</reference>
<organism evidence="1 2">
    <name type="scientific">Liparis tanakae</name>
    <name type="common">Tanaka's snailfish</name>
    <dbReference type="NCBI Taxonomy" id="230148"/>
    <lineage>
        <taxon>Eukaryota</taxon>
        <taxon>Metazoa</taxon>
        <taxon>Chordata</taxon>
        <taxon>Craniata</taxon>
        <taxon>Vertebrata</taxon>
        <taxon>Euteleostomi</taxon>
        <taxon>Actinopterygii</taxon>
        <taxon>Neopterygii</taxon>
        <taxon>Teleostei</taxon>
        <taxon>Neoteleostei</taxon>
        <taxon>Acanthomorphata</taxon>
        <taxon>Eupercaria</taxon>
        <taxon>Perciformes</taxon>
        <taxon>Cottioidei</taxon>
        <taxon>Cottales</taxon>
        <taxon>Liparidae</taxon>
        <taxon>Liparis</taxon>
    </lineage>
</organism>
<accession>A0A4Z2G7Y1</accession>
<keyword evidence="2" id="KW-1185">Reference proteome</keyword>